<organism evidence="1">
    <name type="scientific">Arundo donax</name>
    <name type="common">Giant reed</name>
    <name type="synonym">Donax arundinaceus</name>
    <dbReference type="NCBI Taxonomy" id="35708"/>
    <lineage>
        <taxon>Eukaryota</taxon>
        <taxon>Viridiplantae</taxon>
        <taxon>Streptophyta</taxon>
        <taxon>Embryophyta</taxon>
        <taxon>Tracheophyta</taxon>
        <taxon>Spermatophyta</taxon>
        <taxon>Magnoliopsida</taxon>
        <taxon>Liliopsida</taxon>
        <taxon>Poales</taxon>
        <taxon>Poaceae</taxon>
        <taxon>PACMAD clade</taxon>
        <taxon>Arundinoideae</taxon>
        <taxon>Arundineae</taxon>
        <taxon>Arundo</taxon>
    </lineage>
</organism>
<dbReference type="EMBL" id="GBRH01207900">
    <property type="protein sequence ID" value="JAD89995.1"/>
    <property type="molecule type" value="Transcribed_RNA"/>
</dbReference>
<reference evidence="1" key="2">
    <citation type="journal article" date="2015" name="Data Brief">
        <title>Shoot transcriptome of the giant reed, Arundo donax.</title>
        <authorList>
            <person name="Barrero R.A."/>
            <person name="Guerrero F.D."/>
            <person name="Moolhuijzen P."/>
            <person name="Goolsby J.A."/>
            <person name="Tidwell J."/>
            <person name="Bellgard S.E."/>
            <person name="Bellgard M.I."/>
        </authorList>
    </citation>
    <scope>NUCLEOTIDE SEQUENCE</scope>
    <source>
        <tissue evidence="1">Shoot tissue taken approximately 20 cm above the soil surface</tissue>
    </source>
</reference>
<accession>A0A0A9DWE6</accession>
<protein>
    <submittedName>
        <fullName evidence="1">Uncharacterized protein</fullName>
    </submittedName>
</protein>
<name>A0A0A9DWE6_ARUDO</name>
<evidence type="ECO:0000313" key="1">
    <source>
        <dbReference type="EMBL" id="JAD89995.1"/>
    </source>
</evidence>
<reference evidence="1" key="1">
    <citation type="submission" date="2014-09" db="EMBL/GenBank/DDBJ databases">
        <authorList>
            <person name="Magalhaes I.L.F."/>
            <person name="Oliveira U."/>
            <person name="Santos F.R."/>
            <person name="Vidigal T.H.D.A."/>
            <person name="Brescovit A.D."/>
            <person name="Santos A.J."/>
        </authorList>
    </citation>
    <scope>NUCLEOTIDE SEQUENCE</scope>
    <source>
        <tissue evidence="1">Shoot tissue taken approximately 20 cm above the soil surface</tissue>
    </source>
</reference>
<proteinExistence type="predicted"/>
<dbReference type="AlphaFoldDB" id="A0A0A9DWE6"/>
<sequence>MSQRLVDLHSMYTNCIVKIRELLSADISLLPLIFSSLQNDSDITAVCTHSKTQLKLNTGSV</sequence>